<keyword evidence="1" id="KW-0808">Transferase</keyword>
<evidence type="ECO:0000313" key="5">
    <source>
        <dbReference type="Proteomes" id="UP000029382"/>
    </source>
</evidence>
<evidence type="ECO:0000313" key="4">
    <source>
        <dbReference type="EMBL" id="SFL36347.1"/>
    </source>
</evidence>
<dbReference type="RefSeq" id="WP_039696619.1">
    <property type="nucleotide sequence ID" value="NZ_AUZH01000014.1"/>
</dbReference>
<comment type="caution">
    <text evidence="3">The sequence shown here is derived from an EMBL/GenBank/DDBJ whole genome shotgun (WGS) entry which is preliminary data.</text>
</comment>
<dbReference type="PANTHER" id="PTHR36449:SF1">
    <property type="entry name" value="ACETYLTRANSFERASE"/>
    <property type="match status" value="1"/>
</dbReference>
<gene>
    <name evidence="3" type="ORF">H702_04715</name>
    <name evidence="4" type="ORF">SAMN02910290_01540</name>
</gene>
<dbReference type="Proteomes" id="UP000029382">
    <property type="component" value="Unassembled WGS sequence"/>
</dbReference>
<evidence type="ECO:0000256" key="2">
    <source>
        <dbReference type="ARBA" id="ARBA00023315"/>
    </source>
</evidence>
<protein>
    <recommendedName>
        <fullName evidence="7">GNAT family acetyltransferase</fullName>
    </recommendedName>
</protein>
<dbReference type="AlphaFoldDB" id="A0A091CB71"/>
<name>A0A091CB71_STREI</name>
<evidence type="ECO:0000256" key="1">
    <source>
        <dbReference type="ARBA" id="ARBA00022679"/>
    </source>
</evidence>
<sequence>MSVRVVSLDDMLENLDIEIVKEVLSSFQSIRNSDEPHDVEKFLHKRAIDFEKTALASTYLVFDTETSILLGFFSLANKPLTMSKKNFDSLSKNQQKKLRQSGRTIGTKFQVNSYLIGQLGKNYSREAKENAKVHISGSELLTLAYDKVVAASRLIKAKYVWIECEDIEYLKKFYQSFGFRLIPDYESSNNLKVMVMRIQRKL</sequence>
<dbReference type="PANTHER" id="PTHR36449">
    <property type="entry name" value="ACETYLTRANSFERASE-RELATED"/>
    <property type="match status" value="1"/>
</dbReference>
<keyword evidence="6" id="KW-1185">Reference proteome</keyword>
<reference evidence="3 5" key="1">
    <citation type="journal article" date="2014" name="Genome Announc.">
        <title>Draft Genome Sequences of Streptococcus bovis Strains ATCC 33317 and JB1.</title>
        <authorList>
            <person name="Benahmed F.H."/>
            <person name="Gopinath G.R."/>
            <person name="Harbottle H."/>
            <person name="Cotta M.A."/>
            <person name="Luo Y."/>
            <person name="Henderson C."/>
            <person name="Teri P."/>
            <person name="Soppet D."/>
            <person name="Rasmussen M."/>
            <person name="Whitehead T.R."/>
            <person name="Davidson M."/>
        </authorList>
    </citation>
    <scope>NUCLEOTIDE SEQUENCE [LARGE SCALE GENOMIC DNA]</scope>
    <source>
        <strain evidence="3 5">JB1</strain>
    </source>
</reference>
<evidence type="ECO:0000313" key="6">
    <source>
        <dbReference type="Proteomes" id="UP000182793"/>
    </source>
</evidence>
<dbReference type="Gene3D" id="3.40.630.30">
    <property type="match status" value="1"/>
</dbReference>
<proteinExistence type="predicted"/>
<accession>A0A091CB71</accession>
<dbReference type="GO" id="GO:0016746">
    <property type="term" value="F:acyltransferase activity"/>
    <property type="evidence" value="ECO:0007669"/>
    <property type="project" value="UniProtKB-KW"/>
</dbReference>
<evidence type="ECO:0000313" key="3">
    <source>
        <dbReference type="EMBL" id="KFN88073.1"/>
    </source>
</evidence>
<dbReference type="EMBL" id="FOTG01000008">
    <property type="protein sequence ID" value="SFL36347.1"/>
    <property type="molecule type" value="Genomic_DNA"/>
</dbReference>
<organism evidence="3 5">
    <name type="scientific">Streptococcus equinus JB1</name>
    <dbReference type="NCBI Taxonomy" id="1294274"/>
    <lineage>
        <taxon>Bacteria</taxon>
        <taxon>Bacillati</taxon>
        <taxon>Bacillota</taxon>
        <taxon>Bacilli</taxon>
        <taxon>Lactobacillales</taxon>
        <taxon>Streptococcaceae</taxon>
        <taxon>Streptococcus</taxon>
    </lineage>
</organism>
<keyword evidence="2" id="KW-0012">Acyltransferase</keyword>
<reference evidence="4 6" key="2">
    <citation type="submission" date="2016-10" db="EMBL/GenBank/DDBJ databases">
        <authorList>
            <person name="Varghese N."/>
            <person name="Submissions S."/>
        </authorList>
    </citation>
    <scope>NUCLEOTIDE SEQUENCE [LARGE SCALE GENOMIC DNA]</scope>
    <source>
        <strain evidence="4 6">JB1</strain>
    </source>
</reference>
<dbReference type="EMBL" id="AUZH01000014">
    <property type="protein sequence ID" value="KFN88073.1"/>
    <property type="molecule type" value="Genomic_DNA"/>
</dbReference>
<evidence type="ECO:0008006" key="7">
    <source>
        <dbReference type="Google" id="ProtNLM"/>
    </source>
</evidence>
<dbReference type="Proteomes" id="UP000182793">
    <property type="component" value="Unassembled WGS sequence"/>
</dbReference>